<proteinExistence type="predicted"/>
<evidence type="ECO:0000313" key="3">
    <source>
        <dbReference type="Proteomes" id="UP000199577"/>
    </source>
</evidence>
<dbReference type="Pfam" id="PF00144">
    <property type="entry name" value="Beta-lactamase"/>
    <property type="match status" value="1"/>
</dbReference>
<protein>
    <submittedName>
        <fullName evidence="2">CubicO group peptidase, beta-lactamase class C family</fullName>
    </submittedName>
</protein>
<dbReference type="STRING" id="623281.SAMN05421747_11828"/>
<dbReference type="InterPro" id="IPR012338">
    <property type="entry name" value="Beta-lactam/transpept-like"/>
</dbReference>
<dbReference type="Proteomes" id="UP000199577">
    <property type="component" value="Unassembled WGS sequence"/>
</dbReference>
<dbReference type="EMBL" id="FOLL01000018">
    <property type="protein sequence ID" value="SFC66844.1"/>
    <property type="molecule type" value="Genomic_DNA"/>
</dbReference>
<sequence length="401" mass="43974">MNSVMKRHFGHFFHAGIWMLALALVFTSCSKQDLQPDLPDLPEPGSNHEFSLALVDDPIVDFMARYNVPGASVAISRNGKLVYAKGYGWADRESATPVDTSSLFRIASLSKFVTSVGIMTLIDKGQLNMNDKVFGPGSILGDEYGGAPYPQYITDITLRNVLQHEIGGWNNSSGDPAFQQPGLNARELIAWTIRNRPLTAAPGTKLDYSNLGYILLGRIIEKVSGKPYVEYIRQEIFDKVGIKNMQIAGGTLAERKPNEVKYYGQHGQNPYGYAAGVVPRLEACGGWIASAIDYLRMVVHVDGLPSPSDILSPATIEVMSTPSPNSVYACGIRISAVNKNWWHGGGLAGTRTWMVKASNGFAWTIFFNTRNTSDGFDNAVNELVWPAVNNASTNWPDIDMF</sequence>
<gene>
    <name evidence="2" type="ORF">SAMN05421747_11828</name>
</gene>
<dbReference type="SUPFAM" id="SSF56601">
    <property type="entry name" value="beta-lactamase/transpeptidase-like"/>
    <property type="match status" value="1"/>
</dbReference>
<dbReference type="Gene3D" id="3.40.710.10">
    <property type="entry name" value="DD-peptidase/beta-lactamase superfamily"/>
    <property type="match status" value="1"/>
</dbReference>
<accession>A0A1I1L1C5</accession>
<dbReference type="PANTHER" id="PTHR46825:SF9">
    <property type="entry name" value="BETA-LACTAMASE-RELATED DOMAIN-CONTAINING PROTEIN"/>
    <property type="match status" value="1"/>
</dbReference>
<dbReference type="PANTHER" id="PTHR46825">
    <property type="entry name" value="D-ALANYL-D-ALANINE-CARBOXYPEPTIDASE/ENDOPEPTIDASE AMPH"/>
    <property type="match status" value="1"/>
</dbReference>
<reference evidence="2 3" key="1">
    <citation type="submission" date="2016-10" db="EMBL/GenBank/DDBJ databases">
        <authorList>
            <person name="de Groot N.N."/>
        </authorList>
    </citation>
    <scope>NUCLEOTIDE SEQUENCE [LARGE SCALE GENOMIC DNA]</scope>
    <source>
        <strain evidence="2 3">DSM 22900</strain>
    </source>
</reference>
<keyword evidence="3" id="KW-1185">Reference proteome</keyword>
<dbReference type="PROSITE" id="PS51257">
    <property type="entry name" value="PROKAR_LIPOPROTEIN"/>
    <property type="match status" value="1"/>
</dbReference>
<dbReference type="InterPro" id="IPR050491">
    <property type="entry name" value="AmpC-like"/>
</dbReference>
<dbReference type="AlphaFoldDB" id="A0A1I1L1C5"/>
<evidence type="ECO:0000313" key="2">
    <source>
        <dbReference type="EMBL" id="SFC66844.1"/>
    </source>
</evidence>
<evidence type="ECO:0000259" key="1">
    <source>
        <dbReference type="Pfam" id="PF00144"/>
    </source>
</evidence>
<name>A0A1I1L1C5_9SPHI</name>
<feature type="domain" description="Beta-lactamase-related" evidence="1">
    <location>
        <begin position="59"/>
        <end position="378"/>
    </location>
</feature>
<organism evidence="2 3">
    <name type="scientific">Parapedobacter composti</name>
    <dbReference type="NCBI Taxonomy" id="623281"/>
    <lineage>
        <taxon>Bacteria</taxon>
        <taxon>Pseudomonadati</taxon>
        <taxon>Bacteroidota</taxon>
        <taxon>Sphingobacteriia</taxon>
        <taxon>Sphingobacteriales</taxon>
        <taxon>Sphingobacteriaceae</taxon>
        <taxon>Parapedobacter</taxon>
    </lineage>
</organism>
<dbReference type="InterPro" id="IPR001466">
    <property type="entry name" value="Beta-lactam-related"/>
</dbReference>